<reference evidence="2 3" key="1">
    <citation type="submission" date="2023-07" db="EMBL/GenBank/DDBJ databases">
        <title>Sorghum-associated microbial communities from plants grown in Nebraska, USA.</title>
        <authorList>
            <person name="Schachtman D."/>
        </authorList>
    </citation>
    <scope>NUCLEOTIDE SEQUENCE [LARGE SCALE GENOMIC DNA]</scope>
    <source>
        <strain evidence="2 3">2980</strain>
    </source>
</reference>
<name>A0ABU1SH75_9MICO</name>
<dbReference type="Proteomes" id="UP001259347">
    <property type="component" value="Unassembled WGS sequence"/>
</dbReference>
<evidence type="ECO:0000313" key="3">
    <source>
        <dbReference type="Proteomes" id="UP001259347"/>
    </source>
</evidence>
<evidence type="ECO:0000313" key="2">
    <source>
        <dbReference type="EMBL" id="MDR6868966.1"/>
    </source>
</evidence>
<accession>A0ABU1SH75</accession>
<feature type="chain" id="PRO_5047414910" description="Secreted protein" evidence="1">
    <location>
        <begin position="26"/>
        <end position="117"/>
    </location>
</feature>
<dbReference type="EMBL" id="JAVDUM010000020">
    <property type="protein sequence ID" value="MDR6868966.1"/>
    <property type="molecule type" value="Genomic_DNA"/>
</dbReference>
<sequence length="117" mass="11826">MRAKPVYAIVAASLAAVLAASPAEAVPVSPSPLTRELAAARATEVPSDAVSESSEADRASVEATALAVSSGEPAVVEELTTPTTLTTALPDGTMQLEESTVPVRVDQGGAWVPVDTK</sequence>
<evidence type="ECO:0008006" key="4">
    <source>
        <dbReference type="Google" id="ProtNLM"/>
    </source>
</evidence>
<protein>
    <recommendedName>
        <fullName evidence="4">Secreted protein</fullName>
    </recommendedName>
</protein>
<keyword evidence="3" id="KW-1185">Reference proteome</keyword>
<organism evidence="2 3">
    <name type="scientific">Microbacterium resistens</name>
    <dbReference type="NCBI Taxonomy" id="156977"/>
    <lineage>
        <taxon>Bacteria</taxon>
        <taxon>Bacillati</taxon>
        <taxon>Actinomycetota</taxon>
        <taxon>Actinomycetes</taxon>
        <taxon>Micrococcales</taxon>
        <taxon>Microbacteriaceae</taxon>
        <taxon>Microbacterium</taxon>
    </lineage>
</organism>
<gene>
    <name evidence="2" type="ORF">J2Y69_003594</name>
</gene>
<keyword evidence="1" id="KW-0732">Signal</keyword>
<proteinExistence type="predicted"/>
<feature type="signal peptide" evidence="1">
    <location>
        <begin position="1"/>
        <end position="25"/>
    </location>
</feature>
<evidence type="ECO:0000256" key="1">
    <source>
        <dbReference type="SAM" id="SignalP"/>
    </source>
</evidence>
<dbReference type="RefSeq" id="WP_310023277.1">
    <property type="nucleotide sequence ID" value="NZ_JAVDUM010000020.1"/>
</dbReference>
<comment type="caution">
    <text evidence="2">The sequence shown here is derived from an EMBL/GenBank/DDBJ whole genome shotgun (WGS) entry which is preliminary data.</text>
</comment>